<dbReference type="SMART" id="SM00271">
    <property type="entry name" value="DnaJ"/>
    <property type="match status" value="1"/>
</dbReference>
<gene>
    <name evidence="8" type="primary">DNJC1</name>
</gene>
<evidence type="ECO:0000259" key="7">
    <source>
        <dbReference type="PROSITE" id="PS50076"/>
    </source>
</evidence>
<dbReference type="InterPro" id="IPR052606">
    <property type="entry name" value="DnaJ_domain_protein"/>
</dbReference>
<dbReference type="InterPro" id="IPR036869">
    <property type="entry name" value="J_dom_sf"/>
</dbReference>
<feature type="chain" id="PRO_5002881060" evidence="6">
    <location>
        <begin position="27"/>
        <end position="116"/>
    </location>
</feature>
<organism evidence="8">
    <name type="scientific">Salmo salar</name>
    <name type="common">Atlantic salmon</name>
    <dbReference type="NCBI Taxonomy" id="8030"/>
    <lineage>
        <taxon>Eukaryota</taxon>
        <taxon>Metazoa</taxon>
        <taxon>Chordata</taxon>
        <taxon>Craniata</taxon>
        <taxon>Vertebrata</taxon>
        <taxon>Euteleostomi</taxon>
        <taxon>Actinopterygii</taxon>
        <taxon>Neopterygii</taxon>
        <taxon>Teleostei</taxon>
        <taxon>Protacanthopterygii</taxon>
        <taxon>Salmoniformes</taxon>
        <taxon>Salmonidae</taxon>
        <taxon>Salmoninae</taxon>
        <taxon>Salmo</taxon>
    </lineage>
</organism>
<accession>B9ENG3</accession>
<sequence length="116" mass="13294">MTSASWGLSFILAVSILIAYPSPSHAWDSDLELYDLAEEIQQNFYEFLSVEQDASSADIRKAYRRLSLTLHPDKNKDENAETQFRQLVAIYEVLKDEERRERSGLQLLPALGCPCR</sequence>
<reference evidence="8" key="2">
    <citation type="journal article" date="2010" name="BMC Genomics">
        <title>Salmo salar and Esox lucius full-length cDNA sequences reveal changes in evolutionary pressures on a post-tetraploidization genome.</title>
        <authorList>
            <person name="Leong J.S."/>
            <person name="Jantzen S.G."/>
            <person name="von Schalburg K.R."/>
            <person name="Cooper G.A."/>
            <person name="Messmer A.M."/>
            <person name="Liao N.Y."/>
            <person name="Munro S."/>
            <person name="Moore R."/>
            <person name="Holt R.A."/>
            <person name="Jones S.J."/>
            <person name="Davidson W.S."/>
            <person name="Koop B.F."/>
        </authorList>
    </citation>
    <scope>NUCLEOTIDE SEQUENCE</scope>
    <source>
        <tissue evidence="8">Brain</tissue>
    </source>
</reference>
<keyword evidence="2 6" id="KW-0732">Signal</keyword>
<dbReference type="Pfam" id="PF00226">
    <property type="entry name" value="DnaJ"/>
    <property type="match status" value="1"/>
</dbReference>
<keyword evidence="1" id="KW-0812">Transmembrane</keyword>
<comment type="subcellular location">
    <subcellularLocation>
        <location evidence="5">Endomembrane system</location>
        <topology evidence="5">Single-pass membrane protein</topology>
    </subcellularLocation>
</comment>
<dbReference type="InterPro" id="IPR001623">
    <property type="entry name" value="DnaJ_domain"/>
</dbReference>
<dbReference type="PANTHER" id="PTHR44653:SF2">
    <property type="entry name" value="DNAJ HOMOLOG SUBFAMILY C MEMBER 1"/>
    <property type="match status" value="1"/>
</dbReference>
<dbReference type="PANTHER" id="PTHR44653">
    <property type="entry name" value="DNAJ HOMOLOG SUBFAMILY C MEMBER 1"/>
    <property type="match status" value="1"/>
</dbReference>
<evidence type="ECO:0000313" key="8">
    <source>
        <dbReference type="EMBL" id="ACM09060.1"/>
    </source>
</evidence>
<feature type="signal peptide" evidence="6">
    <location>
        <begin position="1"/>
        <end position="26"/>
    </location>
</feature>
<dbReference type="GO" id="GO:0012505">
    <property type="term" value="C:endomembrane system"/>
    <property type="evidence" value="ECO:0007669"/>
    <property type="project" value="UniProtKB-SubCell"/>
</dbReference>
<dbReference type="AlphaFoldDB" id="B9ENG3"/>
<keyword evidence="3" id="KW-1133">Transmembrane helix</keyword>
<keyword evidence="4" id="KW-0472">Membrane</keyword>
<dbReference type="Gene3D" id="1.10.287.110">
    <property type="entry name" value="DnaJ domain"/>
    <property type="match status" value="1"/>
</dbReference>
<evidence type="ECO:0000256" key="3">
    <source>
        <dbReference type="ARBA" id="ARBA00022989"/>
    </source>
</evidence>
<dbReference type="EMBL" id="BT057188">
    <property type="protein sequence ID" value="ACM09060.1"/>
    <property type="molecule type" value="mRNA"/>
</dbReference>
<protein>
    <submittedName>
        <fullName evidence="8">DnaJ homolog subfamily C member 1</fullName>
    </submittedName>
</protein>
<dbReference type="PROSITE" id="PS50076">
    <property type="entry name" value="DNAJ_2"/>
    <property type="match status" value="1"/>
</dbReference>
<proteinExistence type="evidence at transcript level"/>
<dbReference type="CDD" id="cd06257">
    <property type="entry name" value="DnaJ"/>
    <property type="match status" value="1"/>
</dbReference>
<reference evidence="8" key="3">
    <citation type="submission" date="2010-08" db="EMBL/GenBank/DDBJ databases">
        <authorList>
            <consortium name="cGRASP (B.F. Koop &amp; W.S. Davidson)"/>
        </authorList>
    </citation>
    <scope>NUCLEOTIDE SEQUENCE</scope>
    <source>
        <tissue evidence="8">Brain</tissue>
    </source>
</reference>
<dbReference type="PRINTS" id="PR00625">
    <property type="entry name" value="JDOMAIN"/>
</dbReference>
<name>B9ENG3_SALSA</name>
<evidence type="ECO:0000256" key="5">
    <source>
        <dbReference type="ARBA" id="ARBA00037847"/>
    </source>
</evidence>
<feature type="domain" description="J" evidence="7">
    <location>
        <begin position="43"/>
        <end position="109"/>
    </location>
</feature>
<evidence type="ECO:0000256" key="2">
    <source>
        <dbReference type="ARBA" id="ARBA00022729"/>
    </source>
</evidence>
<evidence type="ECO:0000256" key="4">
    <source>
        <dbReference type="ARBA" id="ARBA00023136"/>
    </source>
</evidence>
<evidence type="ECO:0000256" key="6">
    <source>
        <dbReference type="SAM" id="SignalP"/>
    </source>
</evidence>
<dbReference type="SUPFAM" id="SSF46565">
    <property type="entry name" value="Chaperone J-domain"/>
    <property type="match status" value="1"/>
</dbReference>
<evidence type="ECO:0000256" key="1">
    <source>
        <dbReference type="ARBA" id="ARBA00022692"/>
    </source>
</evidence>
<reference evidence="8" key="1">
    <citation type="submission" date="2009-01" db="EMBL/GenBank/DDBJ databases">
        <authorList>
            <consortium name="cGRASP (B.F. Koop &amp; W.S. Davidson)"/>
            <person name="Leong J."/>
            <person name="von Schalburg K."/>
            <person name="Cooper G."/>
            <person name="Moore R."/>
            <person name="Holt R."/>
            <person name="Davidson W.S."/>
            <person name="Koop B.F."/>
        </authorList>
    </citation>
    <scope>NUCLEOTIDE SEQUENCE</scope>
    <source>
        <tissue evidence="8">Brain</tissue>
    </source>
</reference>